<proteinExistence type="predicted"/>
<dbReference type="InterPro" id="IPR035976">
    <property type="entry name" value="Sushi/SCR/CCP_sf"/>
</dbReference>
<feature type="domain" description="Sushi" evidence="7">
    <location>
        <begin position="90"/>
        <end position="151"/>
    </location>
</feature>
<keyword evidence="1 6" id="KW-0732">Signal</keyword>
<dbReference type="Pfam" id="PF00084">
    <property type="entry name" value="Sushi"/>
    <property type="match status" value="1"/>
</dbReference>
<evidence type="ECO:0000256" key="5">
    <source>
        <dbReference type="SAM" id="Phobius"/>
    </source>
</evidence>
<dbReference type="PANTHER" id="PTHR45656">
    <property type="entry name" value="PROTEIN CBR-CLEC-78"/>
    <property type="match status" value="1"/>
</dbReference>
<dbReference type="CDD" id="cd00033">
    <property type="entry name" value="CCP"/>
    <property type="match status" value="1"/>
</dbReference>
<dbReference type="Proteomes" id="UP001519460">
    <property type="component" value="Unassembled WGS sequence"/>
</dbReference>
<keyword evidence="9" id="KW-1185">Reference proteome</keyword>
<comment type="caution">
    <text evidence="8">The sequence shown here is derived from an EMBL/GenBank/DDBJ whole genome shotgun (WGS) entry which is preliminary data.</text>
</comment>
<dbReference type="SUPFAM" id="SSF57535">
    <property type="entry name" value="Complement control module/SCR domain"/>
    <property type="match status" value="1"/>
</dbReference>
<dbReference type="InterPro" id="IPR000436">
    <property type="entry name" value="Sushi_SCR_CCP_dom"/>
</dbReference>
<comment type="caution">
    <text evidence="4">Lacks conserved residue(s) required for the propagation of feature annotation.</text>
</comment>
<evidence type="ECO:0000313" key="9">
    <source>
        <dbReference type="Proteomes" id="UP001519460"/>
    </source>
</evidence>
<evidence type="ECO:0000256" key="1">
    <source>
        <dbReference type="ARBA" id="ARBA00022729"/>
    </source>
</evidence>
<evidence type="ECO:0000256" key="2">
    <source>
        <dbReference type="ARBA" id="ARBA00022737"/>
    </source>
</evidence>
<keyword evidence="5" id="KW-0472">Membrane</keyword>
<dbReference type="PROSITE" id="PS50923">
    <property type="entry name" value="SUSHI"/>
    <property type="match status" value="1"/>
</dbReference>
<feature type="non-terminal residue" evidence="8">
    <location>
        <position position="661"/>
    </location>
</feature>
<keyword evidence="5" id="KW-0812">Transmembrane</keyword>
<evidence type="ECO:0000256" key="3">
    <source>
        <dbReference type="ARBA" id="ARBA00023157"/>
    </source>
</evidence>
<reference evidence="8 9" key="1">
    <citation type="journal article" date="2023" name="Sci. Data">
        <title>Genome assembly of the Korean intertidal mud-creeper Batillaria attramentaria.</title>
        <authorList>
            <person name="Patra A.K."/>
            <person name="Ho P.T."/>
            <person name="Jun S."/>
            <person name="Lee S.J."/>
            <person name="Kim Y."/>
            <person name="Won Y.J."/>
        </authorList>
    </citation>
    <scope>NUCLEOTIDE SEQUENCE [LARGE SCALE GENOMIC DNA]</scope>
    <source>
        <strain evidence="8">Wonlab-2016</strain>
    </source>
</reference>
<dbReference type="PANTHER" id="PTHR45656:SF4">
    <property type="entry name" value="PROTEIN CBR-CLEC-78"/>
    <property type="match status" value="1"/>
</dbReference>
<protein>
    <recommendedName>
        <fullName evidence="7">Sushi domain-containing protein</fullName>
    </recommendedName>
</protein>
<organism evidence="8 9">
    <name type="scientific">Batillaria attramentaria</name>
    <dbReference type="NCBI Taxonomy" id="370345"/>
    <lineage>
        <taxon>Eukaryota</taxon>
        <taxon>Metazoa</taxon>
        <taxon>Spiralia</taxon>
        <taxon>Lophotrochozoa</taxon>
        <taxon>Mollusca</taxon>
        <taxon>Gastropoda</taxon>
        <taxon>Caenogastropoda</taxon>
        <taxon>Sorbeoconcha</taxon>
        <taxon>Cerithioidea</taxon>
        <taxon>Batillariidae</taxon>
        <taxon>Batillaria</taxon>
    </lineage>
</organism>
<dbReference type="EMBL" id="JACVVK020000064">
    <property type="protein sequence ID" value="KAK7496784.1"/>
    <property type="molecule type" value="Genomic_DNA"/>
</dbReference>
<keyword evidence="4" id="KW-0768">Sushi</keyword>
<gene>
    <name evidence="8" type="ORF">BaRGS_00011993</name>
</gene>
<name>A0ABD0LBC8_9CAEN</name>
<dbReference type="AlphaFoldDB" id="A0ABD0LBC8"/>
<feature type="chain" id="PRO_5044864595" description="Sushi domain-containing protein" evidence="6">
    <location>
        <begin position="26"/>
        <end position="661"/>
    </location>
</feature>
<evidence type="ECO:0000313" key="8">
    <source>
        <dbReference type="EMBL" id="KAK7496784.1"/>
    </source>
</evidence>
<keyword evidence="5" id="KW-1133">Transmembrane helix</keyword>
<keyword evidence="3" id="KW-1015">Disulfide bond</keyword>
<dbReference type="InterPro" id="IPR051277">
    <property type="entry name" value="SEZ6_CSMD_C4BPB_Regulators"/>
</dbReference>
<sequence length="661" mass="72253">MEGRGGGLSLLVGLLAFCLTAIRRGQPCPNDFVVTGKPGRNCAVVRWNTPDGGRDRTSGDYINGGCWDHSRIVWYGDDHWCEFTVTVKIIRCSSLRSFSNGYRRCTGDEDNVYGSVCTHSCNAGYKLRGGNSVVTCQRNWKWDGPLPRCYVAEPPDLNTCRVSVTDSRGNSKFSTNVGILTNCDSQQDEAVNTIPAEVYFVIKADLNLNVGSSLPYYVSGSNVGIVAAKISLEKETVQGHRASVKEVNLNGPPYCQESVSSTNPVLKGSLHDCEGTITVDNLRLSDGESLCANMEASAGGFYNLRNEYYSSKGTETFRKVPKSKRVCFLYDPTKPVHCSQTDSWCSSTSDSMLQLSTRLTRTPNISAQIQGWLDPVPTGGLSRCASGIIRYRLEVHGVDINGASLNVQHNARNDHTVEWDASTGGLFAQTVFLPEEDDVRLYALILEVHDKAGNVAYARRLVLYDNNSTVLINSSASFQVVSANPSSSRAKRQVNMTETHFCLNWNGRFYNSELYQNNFLLPVNPDTGRQIHGDYDQQSGLLPVTGTDNVRGIVRFEIALGVDGSPEPTFEAVPDVHAESACLSEPMTHTETYRVWVRATDVMGNFEDDSVRLKVDLDGNAFLFVDTPGDKTGSTQHGLIIGGVIGAIALVSVAVIVIVII</sequence>
<dbReference type="SMART" id="SM00032">
    <property type="entry name" value="CCP"/>
    <property type="match status" value="1"/>
</dbReference>
<feature type="transmembrane region" description="Helical" evidence="5">
    <location>
        <begin position="639"/>
        <end position="660"/>
    </location>
</feature>
<feature type="signal peptide" evidence="6">
    <location>
        <begin position="1"/>
        <end position="25"/>
    </location>
</feature>
<keyword evidence="2" id="KW-0677">Repeat</keyword>
<dbReference type="Gene3D" id="2.10.70.10">
    <property type="entry name" value="Complement Module, domain 1"/>
    <property type="match status" value="1"/>
</dbReference>
<accession>A0ABD0LBC8</accession>
<evidence type="ECO:0000256" key="4">
    <source>
        <dbReference type="PROSITE-ProRule" id="PRU00302"/>
    </source>
</evidence>
<evidence type="ECO:0000256" key="6">
    <source>
        <dbReference type="SAM" id="SignalP"/>
    </source>
</evidence>
<evidence type="ECO:0000259" key="7">
    <source>
        <dbReference type="PROSITE" id="PS50923"/>
    </source>
</evidence>